<dbReference type="Proteomes" id="UP001396334">
    <property type="component" value="Unassembled WGS sequence"/>
</dbReference>
<keyword evidence="2" id="KW-1185">Reference proteome</keyword>
<accession>A0ABR2U6N0</accession>
<dbReference type="EMBL" id="JBBPBN010000002">
    <property type="protein sequence ID" value="KAK9045097.1"/>
    <property type="molecule type" value="Genomic_DNA"/>
</dbReference>
<evidence type="ECO:0000313" key="1">
    <source>
        <dbReference type="EMBL" id="KAK9045097.1"/>
    </source>
</evidence>
<sequence length="131" mass="14694">MHDGSDLISWYARPFGMNLTRERERGGRAESFGCTGVRRSSPESGVDGVEREVARKLNEVHSVETTEACAFLEGLHIAKENSWQDMIIEGDSIFPWLLSTGYEARPWTSRLQDYILSRLVASSTISAELTI</sequence>
<organism evidence="1 2">
    <name type="scientific">Hibiscus sabdariffa</name>
    <name type="common">roselle</name>
    <dbReference type="NCBI Taxonomy" id="183260"/>
    <lineage>
        <taxon>Eukaryota</taxon>
        <taxon>Viridiplantae</taxon>
        <taxon>Streptophyta</taxon>
        <taxon>Embryophyta</taxon>
        <taxon>Tracheophyta</taxon>
        <taxon>Spermatophyta</taxon>
        <taxon>Magnoliopsida</taxon>
        <taxon>eudicotyledons</taxon>
        <taxon>Gunneridae</taxon>
        <taxon>Pentapetalae</taxon>
        <taxon>rosids</taxon>
        <taxon>malvids</taxon>
        <taxon>Malvales</taxon>
        <taxon>Malvaceae</taxon>
        <taxon>Malvoideae</taxon>
        <taxon>Hibiscus</taxon>
    </lineage>
</organism>
<protein>
    <recommendedName>
        <fullName evidence="3">RNase H type-1 domain-containing protein</fullName>
    </recommendedName>
</protein>
<evidence type="ECO:0008006" key="3">
    <source>
        <dbReference type="Google" id="ProtNLM"/>
    </source>
</evidence>
<evidence type="ECO:0000313" key="2">
    <source>
        <dbReference type="Proteomes" id="UP001396334"/>
    </source>
</evidence>
<name>A0ABR2U6N0_9ROSI</name>
<comment type="caution">
    <text evidence="1">The sequence shown here is derived from an EMBL/GenBank/DDBJ whole genome shotgun (WGS) entry which is preliminary data.</text>
</comment>
<reference evidence="1 2" key="1">
    <citation type="journal article" date="2024" name="G3 (Bethesda)">
        <title>Genome assembly of Hibiscus sabdariffa L. provides insights into metabolisms of medicinal natural products.</title>
        <authorList>
            <person name="Kim T."/>
        </authorList>
    </citation>
    <scope>NUCLEOTIDE SEQUENCE [LARGE SCALE GENOMIC DNA]</scope>
    <source>
        <strain evidence="1">TK-2024</strain>
        <tissue evidence="1">Old leaves</tissue>
    </source>
</reference>
<gene>
    <name evidence="1" type="ORF">V6N11_058986</name>
</gene>
<proteinExistence type="predicted"/>